<dbReference type="AlphaFoldDB" id="A0A1R1PFI3"/>
<protein>
    <submittedName>
        <fullName evidence="2">Uncharacterized protein</fullName>
    </submittedName>
</protein>
<reference evidence="3" key="1">
    <citation type="submission" date="2017-01" db="EMBL/GenBank/DDBJ databases">
        <authorList>
            <person name="Wang Y."/>
            <person name="White M."/>
            <person name="Kvist S."/>
            <person name="Moncalvo J.-M."/>
        </authorList>
    </citation>
    <scope>NUCLEOTIDE SEQUENCE [LARGE SCALE GENOMIC DNA]</scope>
    <source>
        <strain evidence="3">COL-18-3</strain>
    </source>
</reference>
<keyword evidence="3" id="KW-1185">Reference proteome</keyword>
<gene>
    <name evidence="2" type="ORF">AX774_g6827</name>
</gene>
<evidence type="ECO:0000313" key="2">
    <source>
        <dbReference type="EMBL" id="OMH79744.1"/>
    </source>
</evidence>
<accession>A0A1R1PFI3</accession>
<dbReference type="Proteomes" id="UP000188320">
    <property type="component" value="Unassembled WGS sequence"/>
</dbReference>
<evidence type="ECO:0000313" key="3">
    <source>
        <dbReference type="Proteomes" id="UP000188320"/>
    </source>
</evidence>
<feature type="region of interest" description="Disordered" evidence="1">
    <location>
        <begin position="38"/>
        <end position="62"/>
    </location>
</feature>
<comment type="caution">
    <text evidence="2">The sequence shown here is derived from an EMBL/GenBank/DDBJ whole genome shotgun (WGS) entry which is preliminary data.</text>
</comment>
<evidence type="ECO:0000256" key="1">
    <source>
        <dbReference type="SAM" id="MobiDB-lite"/>
    </source>
</evidence>
<organism evidence="2 3">
    <name type="scientific">Zancudomyces culisetae</name>
    <name type="common">Gut fungus</name>
    <name type="synonym">Smittium culisetae</name>
    <dbReference type="NCBI Taxonomy" id="1213189"/>
    <lineage>
        <taxon>Eukaryota</taxon>
        <taxon>Fungi</taxon>
        <taxon>Fungi incertae sedis</taxon>
        <taxon>Zoopagomycota</taxon>
        <taxon>Kickxellomycotina</taxon>
        <taxon>Harpellomycetes</taxon>
        <taxon>Harpellales</taxon>
        <taxon>Legeriomycetaceae</taxon>
        <taxon>Zancudomyces</taxon>
    </lineage>
</organism>
<dbReference type="EMBL" id="LSSK01001429">
    <property type="protein sequence ID" value="OMH79744.1"/>
    <property type="molecule type" value="Genomic_DNA"/>
</dbReference>
<feature type="compositionally biased region" description="Polar residues" evidence="1">
    <location>
        <begin position="47"/>
        <end position="62"/>
    </location>
</feature>
<proteinExistence type="predicted"/>
<name>A0A1R1PFI3_ZANCU</name>
<sequence>MDNSVDNPSKALQISQNLLKKYQQFLYTLGGSLESASGEIHDEGNLGENQNPSHATISGNNGQVSDILNSVDELLLELVRTRNQLLENSSD</sequence>